<name>A0ABY5Y0B0_9BACT</name>
<keyword evidence="3" id="KW-1185">Reference proteome</keyword>
<keyword evidence="1" id="KW-0175">Coiled coil</keyword>
<sequence>MIEYYRFYEVETLISQGKVQEAVEELRALQKLYLELAQENSKLKVQLHDLEEILSISRNIIFDGDAYWLISGGEKQGPFCPKCYHANGDLIRMAVQKKDEFTPKTKWICPHCHFAAEPDVDVETAKIPVQRAKIIPFMQ</sequence>
<feature type="coiled-coil region" evidence="1">
    <location>
        <begin position="19"/>
        <end position="53"/>
    </location>
</feature>
<evidence type="ECO:0000313" key="2">
    <source>
        <dbReference type="EMBL" id="UWX05221.1"/>
    </source>
</evidence>
<dbReference type="Proteomes" id="UP001058120">
    <property type="component" value="Chromosome"/>
</dbReference>
<gene>
    <name evidence="2" type="ORF">JBF11_07105</name>
</gene>
<evidence type="ECO:0000313" key="3">
    <source>
        <dbReference type="Proteomes" id="UP001058120"/>
    </source>
</evidence>
<organism evidence="2 3">
    <name type="scientific">Taurinivorans muris</name>
    <dbReference type="NCBI Taxonomy" id="2787751"/>
    <lineage>
        <taxon>Bacteria</taxon>
        <taxon>Pseudomonadati</taxon>
        <taxon>Thermodesulfobacteriota</taxon>
        <taxon>Desulfovibrionia</taxon>
        <taxon>Desulfovibrionales</taxon>
        <taxon>Desulfovibrionaceae</taxon>
        <taxon>Taurinivorans</taxon>
    </lineage>
</organism>
<accession>A0ABY5Y0B0</accession>
<proteinExistence type="predicted"/>
<evidence type="ECO:0000256" key="1">
    <source>
        <dbReference type="SAM" id="Coils"/>
    </source>
</evidence>
<reference evidence="2" key="1">
    <citation type="submission" date="2020-12" db="EMBL/GenBank/DDBJ databases">
        <title>Taurinivorans muris gen. nov., sp. nov., fundamental and realized metabolic niche of a ubiquitous sulfidogenic bacterium in the murine intestine.</title>
        <authorList>
            <person name="Ye H."/>
            <person name="Hanson B.T."/>
            <person name="Loy A."/>
        </authorList>
    </citation>
    <scope>NUCLEOTIDE SEQUENCE</scope>
    <source>
        <strain evidence="2">LT0009</strain>
    </source>
</reference>
<dbReference type="EMBL" id="CP065938">
    <property type="protein sequence ID" value="UWX05221.1"/>
    <property type="molecule type" value="Genomic_DNA"/>
</dbReference>
<dbReference type="RefSeq" id="WP_334314789.1">
    <property type="nucleotide sequence ID" value="NZ_CP065938.1"/>
</dbReference>
<protein>
    <submittedName>
        <fullName evidence="2">Uncharacterized protein</fullName>
    </submittedName>
</protein>